<organism evidence="2 3">
    <name type="scientific">Roseinatronobacter monicus</name>
    <dbReference type="NCBI Taxonomy" id="393481"/>
    <lineage>
        <taxon>Bacteria</taxon>
        <taxon>Pseudomonadati</taxon>
        <taxon>Pseudomonadota</taxon>
        <taxon>Alphaproteobacteria</taxon>
        <taxon>Rhodobacterales</taxon>
        <taxon>Paracoccaceae</taxon>
        <taxon>Roseinatronobacter</taxon>
    </lineage>
</organism>
<name>A0A543K4W0_9RHOB</name>
<dbReference type="RefSeq" id="WP_142085148.1">
    <property type="nucleotide sequence ID" value="NZ_VFPT01000003.1"/>
</dbReference>
<keyword evidence="1" id="KW-0472">Membrane</keyword>
<feature type="transmembrane region" description="Helical" evidence="1">
    <location>
        <begin position="7"/>
        <end position="33"/>
    </location>
</feature>
<evidence type="ECO:0000313" key="2">
    <source>
        <dbReference type="EMBL" id="TQM90074.1"/>
    </source>
</evidence>
<comment type="caution">
    <text evidence="2">The sequence shown here is derived from an EMBL/GenBank/DDBJ whole genome shotgun (WGS) entry which is preliminary data.</text>
</comment>
<protein>
    <recommendedName>
        <fullName evidence="4">Mercuric ion transport protein</fullName>
    </recommendedName>
</protein>
<evidence type="ECO:0000256" key="1">
    <source>
        <dbReference type="SAM" id="Phobius"/>
    </source>
</evidence>
<evidence type="ECO:0000313" key="3">
    <source>
        <dbReference type="Proteomes" id="UP000320582"/>
    </source>
</evidence>
<keyword evidence="1" id="KW-1133">Transmembrane helix</keyword>
<feature type="transmembrane region" description="Helical" evidence="1">
    <location>
        <begin position="39"/>
        <end position="60"/>
    </location>
</feature>
<proteinExistence type="predicted"/>
<reference evidence="2 3" key="1">
    <citation type="submission" date="2019-06" db="EMBL/GenBank/DDBJ databases">
        <title>Genomic Encyclopedia of Archaeal and Bacterial Type Strains, Phase II (KMG-II): from individual species to whole genera.</title>
        <authorList>
            <person name="Goeker M."/>
        </authorList>
    </citation>
    <scope>NUCLEOTIDE SEQUENCE [LARGE SCALE GENOMIC DNA]</scope>
    <source>
        <strain evidence="2 3">DSM 18423</strain>
    </source>
</reference>
<sequence>MRDDLMGGVLATAVAAPAMIVCCGGGGVLLAGLTGAVGGWLSGLGGIAALIVAAGAALAWRSLRRRRGDVECCVDAADAKETVHGQS</sequence>
<evidence type="ECO:0008006" key="4">
    <source>
        <dbReference type="Google" id="ProtNLM"/>
    </source>
</evidence>
<accession>A0A543K4W0</accession>
<keyword evidence="3" id="KW-1185">Reference proteome</keyword>
<keyword evidence="1" id="KW-0812">Transmembrane</keyword>
<gene>
    <name evidence="2" type="ORF">BD293_3991</name>
</gene>
<dbReference type="EMBL" id="VFPT01000003">
    <property type="protein sequence ID" value="TQM90074.1"/>
    <property type="molecule type" value="Genomic_DNA"/>
</dbReference>
<dbReference type="Proteomes" id="UP000320582">
    <property type="component" value="Unassembled WGS sequence"/>
</dbReference>
<dbReference type="AlphaFoldDB" id="A0A543K4W0"/>